<dbReference type="EMBL" id="JAPCWZ010000007">
    <property type="protein sequence ID" value="KAK8856969.1"/>
    <property type="molecule type" value="Genomic_DNA"/>
</dbReference>
<name>A0ABR2I3L1_9PEZI</name>
<evidence type="ECO:0000313" key="2">
    <source>
        <dbReference type="EMBL" id="KAK8856969.1"/>
    </source>
</evidence>
<proteinExistence type="predicted"/>
<keyword evidence="1" id="KW-0732">Signal</keyword>
<feature type="signal peptide" evidence="1">
    <location>
        <begin position="1"/>
        <end position="30"/>
    </location>
</feature>
<accession>A0ABR2I3L1</accession>
<organism evidence="2 3">
    <name type="scientific">Apiospora arundinis</name>
    <dbReference type="NCBI Taxonomy" id="335852"/>
    <lineage>
        <taxon>Eukaryota</taxon>
        <taxon>Fungi</taxon>
        <taxon>Dikarya</taxon>
        <taxon>Ascomycota</taxon>
        <taxon>Pezizomycotina</taxon>
        <taxon>Sordariomycetes</taxon>
        <taxon>Xylariomycetidae</taxon>
        <taxon>Amphisphaeriales</taxon>
        <taxon>Apiosporaceae</taxon>
        <taxon>Apiospora</taxon>
    </lineage>
</organism>
<evidence type="ECO:0000313" key="3">
    <source>
        <dbReference type="Proteomes" id="UP001390339"/>
    </source>
</evidence>
<reference evidence="2 3" key="1">
    <citation type="journal article" date="2024" name="IMA Fungus">
        <title>Apiospora arundinis, a panoply of carbohydrate-active enzymes and secondary metabolites.</title>
        <authorList>
            <person name="Sorensen T."/>
            <person name="Petersen C."/>
            <person name="Muurmann A.T."/>
            <person name="Christiansen J.V."/>
            <person name="Brundto M.L."/>
            <person name="Overgaard C.K."/>
            <person name="Boysen A.T."/>
            <person name="Wollenberg R.D."/>
            <person name="Larsen T.O."/>
            <person name="Sorensen J.L."/>
            <person name="Nielsen K.L."/>
            <person name="Sondergaard T.E."/>
        </authorList>
    </citation>
    <scope>NUCLEOTIDE SEQUENCE [LARGE SCALE GENOMIC DNA]</scope>
    <source>
        <strain evidence="2 3">AAU 773</strain>
    </source>
</reference>
<evidence type="ECO:0000256" key="1">
    <source>
        <dbReference type="SAM" id="SignalP"/>
    </source>
</evidence>
<comment type="caution">
    <text evidence="2">The sequence shown here is derived from an EMBL/GenBank/DDBJ whole genome shotgun (WGS) entry which is preliminary data.</text>
</comment>
<sequence length="183" mass="18710">MHATFPTPVTLAIALIWALSLLASITVAVAIPNPAPAPEPISVSGSFDSGKFHLDINLGDDLANLTTRPVCDQYSFIANYSAIGGNATLRDALMNASPSGADIVTHVADAAMKVADYFRSSELINKMCGNLSAIADLEAASNFSNGIVADQVVGGNGLGAGAHTVSSLMLVTLLSVLVSALVI</sequence>
<protein>
    <submittedName>
        <fullName evidence="2">Uncharacterized protein</fullName>
    </submittedName>
</protein>
<dbReference type="Proteomes" id="UP001390339">
    <property type="component" value="Unassembled WGS sequence"/>
</dbReference>
<keyword evidence="3" id="KW-1185">Reference proteome</keyword>
<feature type="chain" id="PRO_5046341944" evidence="1">
    <location>
        <begin position="31"/>
        <end position="183"/>
    </location>
</feature>
<gene>
    <name evidence="2" type="ORF">PGQ11_012881</name>
</gene>